<proteinExistence type="predicted"/>
<reference evidence="1 2" key="1">
    <citation type="submission" date="2019-10" db="EMBL/GenBank/DDBJ databases">
        <title>Pseudomonas dajingensis sp. nov., isolated from the profound head ulcers of farmed Murray cod (Maccullochella peelii peelii).</title>
        <authorList>
            <person name="Liu Y."/>
        </authorList>
    </citation>
    <scope>NUCLEOTIDE SEQUENCE [LARGE SCALE GENOMIC DNA]</scope>
    <source>
        <strain evidence="1 2">MC042</strain>
    </source>
</reference>
<dbReference type="RefSeq" id="WP_152897777.1">
    <property type="nucleotide sequence ID" value="NZ_WHUV01000002.1"/>
</dbReference>
<gene>
    <name evidence="1" type="ORF">GDH07_12975</name>
</gene>
<name>A0A7X1U4N8_9PSED</name>
<protein>
    <submittedName>
        <fullName evidence="1">Uncharacterized protein</fullName>
    </submittedName>
</protein>
<evidence type="ECO:0000313" key="2">
    <source>
        <dbReference type="Proteomes" id="UP000486534"/>
    </source>
</evidence>
<comment type="caution">
    <text evidence="1">The sequence shown here is derived from an EMBL/GenBank/DDBJ whole genome shotgun (WGS) entry which is preliminary data.</text>
</comment>
<dbReference type="AlphaFoldDB" id="A0A7X1U4N8"/>
<evidence type="ECO:0000313" key="1">
    <source>
        <dbReference type="EMBL" id="MQA54225.1"/>
    </source>
</evidence>
<organism evidence="1 2">
    <name type="scientific">Pseudomonas piscis</name>
    <dbReference type="NCBI Taxonomy" id="2614538"/>
    <lineage>
        <taxon>Bacteria</taxon>
        <taxon>Pseudomonadati</taxon>
        <taxon>Pseudomonadota</taxon>
        <taxon>Gammaproteobacteria</taxon>
        <taxon>Pseudomonadales</taxon>
        <taxon>Pseudomonadaceae</taxon>
        <taxon>Pseudomonas</taxon>
    </lineage>
</organism>
<sequence length="120" mass="13634">MKIADTKHVVDAFKLDVMLYSDDHSIKLGCPTMTLGFDPASREIKWFKVTLGRNLKHPVGARTLPGHRVPATIERAMNWIAKRLHSWELSRSNQSGSFSDGITLAKLEQWLSSEIKKYPK</sequence>
<dbReference type="EMBL" id="WHUV01000002">
    <property type="protein sequence ID" value="MQA54225.1"/>
    <property type="molecule type" value="Genomic_DNA"/>
</dbReference>
<dbReference type="Proteomes" id="UP000486534">
    <property type="component" value="Unassembled WGS sequence"/>
</dbReference>
<accession>A0A7X1U4N8</accession>